<dbReference type="FunCoup" id="A0A5F8H151">
    <property type="interactions" value="1"/>
</dbReference>
<dbReference type="InterPro" id="IPR022272">
    <property type="entry name" value="Lipocalin_CS"/>
</dbReference>
<evidence type="ECO:0000256" key="2">
    <source>
        <dbReference type="ARBA" id="ARBA00022743"/>
    </source>
</evidence>
<dbReference type="InterPro" id="IPR000566">
    <property type="entry name" value="Lipocln_cytosolic_FA-bd_dom"/>
</dbReference>
<dbReference type="OMA" id="RHGRCAE"/>
<evidence type="ECO:0000256" key="4">
    <source>
        <dbReference type="SAM" id="SignalP"/>
    </source>
</evidence>
<dbReference type="PANTHER" id="PTHR11430:SF71">
    <property type="entry name" value="EPIDIDYMAL-SPECIFIC LIPOCALIN-5"/>
    <property type="match status" value="1"/>
</dbReference>
<organism evidence="6 7">
    <name type="scientific">Monodelphis domestica</name>
    <name type="common">Gray short-tailed opossum</name>
    <dbReference type="NCBI Taxonomy" id="13616"/>
    <lineage>
        <taxon>Eukaryota</taxon>
        <taxon>Metazoa</taxon>
        <taxon>Chordata</taxon>
        <taxon>Craniata</taxon>
        <taxon>Vertebrata</taxon>
        <taxon>Euteleostomi</taxon>
        <taxon>Mammalia</taxon>
        <taxon>Metatheria</taxon>
        <taxon>Didelphimorphia</taxon>
        <taxon>Didelphidae</taxon>
        <taxon>Monodelphis</taxon>
    </lineage>
</organism>
<dbReference type="InParanoid" id="A0A5F8H151"/>
<evidence type="ECO:0000313" key="6">
    <source>
        <dbReference type="Ensembl" id="ENSMODP00000053532.1"/>
    </source>
</evidence>
<proteinExistence type="inferred from homology"/>
<keyword evidence="4" id="KW-0732">Signal</keyword>
<evidence type="ECO:0000256" key="1">
    <source>
        <dbReference type="ARBA" id="ARBA00006889"/>
    </source>
</evidence>
<dbReference type="Proteomes" id="UP000002280">
    <property type="component" value="Chromosome 1"/>
</dbReference>
<dbReference type="PROSITE" id="PS00213">
    <property type="entry name" value="LIPOCALIN"/>
    <property type="match status" value="1"/>
</dbReference>
<feature type="chain" id="PRO_5023896451" description="Lipocalin/cytosolic fatty-acid binding domain-containing protein" evidence="4">
    <location>
        <begin position="19"/>
        <end position="177"/>
    </location>
</feature>
<accession>A0A5F8H151</accession>
<keyword evidence="2" id="KW-0494">Milk protein</keyword>
<name>A0A5F8H151_MONDO</name>
<reference evidence="6 7" key="1">
    <citation type="journal article" date="2007" name="Nature">
        <title>Genome of the marsupial Monodelphis domestica reveals innovation in non-coding sequences.</title>
        <authorList>
            <person name="Mikkelsen T.S."/>
            <person name="Wakefield M.J."/>
            <person name="Aken B."/>
            <person name="Amemiya C.T."/>
            <person name="Chang J.L."/>
            <person name="Duke S."/>
            <person name="Garber M."/>
            <person name="Gentles A.J."/>
            <person name="Goodstadt L."/>
            <person name="Heger A."/>
            <person name="Jurka J."/>
            <person name="Kamal M."/>
            <person name="Mauceli E."/>
            <person name="Searle S.M."/>
            <person name="Sharpe T."/>
            <person name="Baker M.L."/>
            <person name="Batzer M.A."/>
            <person name="Benos P.V."/>
            <person name="Belov K."/>
            <person name="Clamp M."/>
            <person name="Cook A."/>
            <person name="Cuff J."/>
            <person name="Das R."/>
            <person name="Davidow L."/>
            <person name="Deakin J.E."/>
            <person name="Fazzari M.J."/>
            <person name="Glass J.L."/>
            <person name="Grabherr M."/>
            <person name="Greally J.M."/>
            <person name="Gu W."/>
            <person name="Hore T.A."/>
            <person name="Huttley G.A."/>
            <person name="Kleber M."/>
            <person name="Jirtle R.L."/>
            <person name="Koina E."/>
            <person name="Lee J.T."/>
            <person name="Mahony S."/>
            <person name="Marra M.A."/>
            <person name="Miller R.D."/>
            <person name="Nicholls R.D."/>
            <person name="Oda M."/>
            <person name="Papenfuss A.T."/>
            <person name="Parra Z.E."/>
            <person name="Pollock D.D."/>
            <person name="Ray D.A."/>
            <person name="Schein J.E."/>
            <person name="Speed T.P."/>
            <person name="Thompson K."/>
            <person name="VandeBerg J.L."/>
            <person name="Wade C.M."/>
            <person name="Walker J.A."/>
            <person name="Waters P.D."/>
            <person name="Webber C."/>
            <person name="Weidman J.R."/>
            <person name="Xie X."/>
            <person name="Zody M.C."/>
            <person name="Baldwin J."/>
            <person name="Abdouelleil A."/>
            <person name="Abdulkadir J."/>
            <person name="Abebe A."/>
            <person name="Abera B."/>
            <person name="Abreu J."/>
            <person name="Acer S.C."/>
            <person name="Aftuck L."/>
            <person name="Alexander A."/>
            <person name="An P."/>
            <person name="Anderson E."/>
            <person name="Anderson S."/>
            <person name="Arachi H."/>
            <person name="Azer M."/>
            <person name="Bachantsang P."/>
            <person name="Barry A."/>
            <person name="Bayul T."/>
            <person name="Berlin A."/>
            <person name="Bessette D."/>
            <person name="Bloom T."/>
            <person name="Bloom T."/>
            <person name="Boguslavskiy L."/>
            <person name="Bonnet C."/>
            <person name="Boukhgalter B."/>
            <person name="Bourzgui I."/>
            <person name="Brown A."/>
            <person name="Cahill P."/>
            <person name="Channer S."/>
            <person name="Cheshatsang Y."/>
            <person name="Chuda L."/>
            <person name="Citroen M."/>
            <person name="Collymore A."/>
            <person name="Cooke P."/>
            <person name="Costello M."/>
            <person name="D'Aco K."/>
            <person name="Daza R."/>
            <person name="De Haan G."/>
            <person name="DeGray S."/>
            <person name="DeMaso C."/>
            <person name="Dhargay N."/>
            <person name="Dooley K."/>
            <person name="Dooley E."/>
            <person name="Doricent M."/>
            <person name="Dorje P."/>
            <person name="Dorjee K."/>
            <person name="Dupes A."/>
            <person name="Elong R."/>
            <person name="Falk J."/>
            <person name="Farina A."/>
            <person name="Faro S."/>
            <person name="Ferguson D."/>
            <person name="Fisher S."/>
            <person name="Foley C.D."/>
            <person name="Franke A."/>
            <person name="Friedrich D."/>
            <person name="Gadbois L."/>
            <person name="Gearin G."/>
            <person name="Gearin C.R."/>
            <person name="Giannoukos G."/>
            <person name="Goode T."/>
            <person name="Graham J."/>
            <person name="Grandbois E."/>
            <person name="Grewal S."/>
            <person name="Gyaltsen K."/>
            <person name="Hafez N."/>
            <person name="Hagos B."/>
            <person name="Hall J."/>
            <person name="Henson C."/>
            <person name="Hollinger A."/>
            <person name="Honan T."/>
            <person name="Huard M.D."/>
            <person name="Hughes L."/>
            <person name="Hurhula B."/>
            <person name="Husby M.E."/>
            <person name="Kamat A."/>
            <person name="Kanga B."/>
            <person name="Kashin S."/>
            <person name="Khazanovich D."/>
            <person name="Kisner P."/>
            <person name="Lance K."/>
            <person name="Lara M."/>
            <person name="Lee W."/>
            <person name="Lennon N."/>
            <person name="Letendre F."/>
            <person name="LeVine R."/>
            <person name="Lipovsky A."/>
            <person name="Liu X."/>
            <person name="Liu J."/>
            <person name="Liu S."/>
            <person name="Lokyitsang T."/>
            <person name="Lokyitsang Y."/>
            <person name="Lubonja R."/>
            <person name="Lui A."/>
            <person name="MacDonald P."/>
            <person name="Magnisalis V."/>
            <person name="Maru K."/>
            <person name="Matthews C."/>
            <person name="McCusker W."/>
            <person name="McDonough S."/>
            <person name="Mehta T."/>
            <person name="Meldrim J."/>
            <person name="Meneus L."/>
            <person name="Mihai O."/>
            <person name="Mihalev A."/>
            <person name="Mihova T."/>
            <person name="Mittelman R."/>
            <person name="Mlenga V."/>
            <person name="Montmayeur A."/>
            <person name="Mulrain L."/>
            <person name="Navidi A."/>
            <person name="Naylor J."/>
            <person name="Negash T."/>
            <person name="Nguyen T."/>
            <person name="Nguyen N."/>
            <person name="Nicol R."/>
            <person name="Norbu C."/>
            <person name="Norbu N."/>
            <person name="Novod N."/>
            <person name="O'Neill B."/>
            <person name="Osman S."/>
            <person name="Markiewicz E."/>
            <person name="Oyono O.L."/>
            <person name="Patti C."/>
            <person name="Phunkhang P."/>
            <person name="Pierre F."/>
            <person name="Priest M."/>
            <person name="Raghuraman S."/>
            <person name="Rege F."/>
            <person name="Reyes R."/>
            <person name="Rise C."/>
            <person name="Rogov P."/>
            <person name="Ross K."/>
            <person name="Ryan E."/>
            <person name="Settipalli S."/>
            <person name="Shea T."/>
            <person name="Sherpa N."/>
            <person name="Shi L."/>
            <person name="Shih D."/>
            <person name="Sparrow T."/>
            <person name="Spaulding J."/>
            <person name="Stalker J."/>
            <person name="Stange-Thomann N."/>
            <person name="Stavropoulos S."/>
            <person name="Stone C."/>
            <person name="Strader C."/>
            <person name="Tesfaye S."/>
            <person name="Thomson T."/>
            <person name="Thoulutsang Y."/>
            <person name="Thoulutsang D."/>
            <person name="Topham K."/>
            <person name="Topping I."/>
            <person name="Tsamla T."/>
            <person name="Vassiliev H."/>
            <person name="Vo A."/>
            <person name="Wangchuk T."/>
            <person name="Wangdi T."/>
            <person name="Weiand M."/>
            <person name="Wilkinson J."/>
            <person name="Wilson A."/>
            <person name="Yadav S."/>
            <person name="Young G."/>
            <person name="Yu Q."/>
            <person name="Zembek L."/>
            <person name="Zhong D."/>
            <person name="Zimmer A."/>
            <person name="Zwirko Z."/>
            <person name="Jaffe D.B."/>
            <person name="Alvarez P."/>
            <person name="Brockman W."/>
            <person name="Butler J."/>
            <person name="Chin C."/>
            <person name="Gnerre S."/>
            <person name="MacCallum I."/>
            <person name="Graves J.A."/>
            <person name="Ponting C.P."/>
            <person name="Breen M."/>
            <person name="Samollow P.B."/>
            <person name="Lander E.S."/>
            <person name="Lindblad-Toh K."/>
        </authorList>
    </citation>
    <scope>NUCLEOTIDE SEQUENCE [LARGE SCALE GENOMIC DNA]</scope>
</reference>
<reference evidence="6" key="2">
    <citation type="submission" date="2025-08" db="UniProtKB">
        <authorList>
            <consortium name="Ensembl"/>
        </authorList>
    </citation>
    <scope>IDENTIFICATION</scope>
</reference>
<dbReference type="GO" id="GO:0036094">
    <property type="term" value="F:small molecule binding"/>
    <property type="evidence" value="ECO:0007669"/>
    <property type="project" value="InterPro"/>
</dbReference>
<dbReference type="STRING" id="13616.ENSMODP00000053532"/>
<dbReference type="InterPro" id="IPR012674">
    <property type="entry name" value="Calycin"/>
</dbReference>
<reference evidence="6" key="3">
    <citation type="submission" date="2025-09" db="UniProtKB">
        <authorList>
            <consortium name="Ensembl"/>
        </authorList>
    </citation>
    <scope>IDENTIFICATION</scope>
</reference>
<evidence type="ECO:0000256" key="3">
    <source>
        <dbReference type="RuleBase" id="RU003695"/>
    </source>
</evidence>
<dbReference type="InterPro" id="IPR002345">
    <property type="entry name" value="Lipocalin"/>
</dbReference>
<comment type="similarity">
    <text evidence="1 3">Belongs to the calycin superfamily. Lipocalin family.</text>
</comment>
<dbReference type="Pfam" id="PF00061">
    <property type="entry name" value="Lipocalin"/>
    <property type="match status" value="1"/>
</dbReference>
<dbReference type="SUPFAM" id="SSF50814">
    <property type="entry name" value="Lipocalins"/>
    <property type="match status" value="1"/>
</dbReference>
<keyword evidence="7" id="KW-1185">Reference proteome</keyword>
<dbReference type="Ensembl" id="ENSMODT00000084841.1">
    <property type="protein sequence ID" value="ENSMODP00000053532.1"/>
    <property type="gene ID" value="ENSMODG00000041644.1"/>
</dbReference>
<dbReference type="Bgee" id="ENSMODG00000041644">
    <property type="expression patterns" value="Expressed in spinal cord and 1 other cell type or tissue"/>
</dbReference>
<feature type="domain" description="Lipocalin/cytosolic fatty-acid binding" evidence="5">
    <location>
        <begin position="29"/>
        <end position="161"/>
    </location>
</feature>
<evidence type="ECO:0000259" key="5">
    <source>
        <dbReference type="Pfam" id="PF00061"/>
    </source>
</evidence>
<dbReference type="Gene3D" id="2.40.128.20">
    <property type="match status" value="1"/>
</dbReference>
<dbReference type="GeneTree" id="ENSGT01050000244868"/>
<sequence length="177" mass="20389">MKTALLCVLLGIFTMLKAEERSLDLDKFSGFWYEVGMSSNSKMLLKKKDTKRLGAIIITPASNGLHLKIINDDDHVCVREDFLGVQSENQEKFIISETREFIVLDTDYDTYAIMKLSYEDKGQRHHVLQLLCRDLDIVLEGYKKLRKTSEQFGISKKNAVIFIYDDTCPKILSKDLQ</sequence>
<protein>
    <recommendedName>
        <fullName evidence="5">Lipocalin/cytosolic fatty-acid binding domain-containing protein</fullName>
    </recommendedName>
</protein>
<dbReference type="PANTHER" id="PTHR11430">
    <property type="entry name" value="LIPOCALIN"/>
    <property type="match status" value="1"/>
</dbReference>
<feature type="signal peptide" evidence="4">
    <location>
        <begin position="1"/>
        <end position="18"/>
    </location>
</feature>
<dbReference type="AlphaFoldDB" id="A0A5F8H151"/>
<evidence type="ECO:0000313" key="7">
    <source>
        <dbReference type="Proteomes" id="UP000002280"/>
    </source>
</evidence>